<gene>
    <name evidence="2" type="ORF">IWZ03DRAFT_400090</name>
</gene>
<dbReference type="PANTHER" id="PTHR34117:SF1">
    <property type="entry name" value="STYLE CELL-CYCLE INHIBITOR 1"/>
    <property type="match status" value="1"/>
</dbReference>
<protein>
    <submittedName>
        <fullName evidence="2">Uncharacterized protein</fullName>
    </submittedName>
</protein>
<accession>A0ABR1KKB1</accession>
<name>A0ABR1KKB1_9PEZI</name>
<feature type="compositionally biased region" description="Basic and acidic residues" evidence="1">
    <location>
        <begin position="229"/>
        <end position="247"/>
    </location>
</feature>
<dbReference type="InterPro" id="IPR044688">
    <property type="entry name" value="SCI-1-like"/>
</dbReference>
<proteinExistence type="predicted"/>
<feature type="region of interest" description="Disordered" evidence="1">
    <location>
        <begin position="1"/>
        <end position="81"/>
    </location>
</feature>
<keyword evidence="3" id="KW-1185">Reference proteome</keyword>
<comment type="caution">
    <text evidence="2">The sequence shown here is derived from an EMBL/GenBank/DDBJ whole genome shotgun (WGS) entry which is preliminary data.</text>
</comment>
<feature type="compositionally biased region" description="Basic and acidic residues" evidence="1">
    <location>
        <begin position="318"/>
        <end position="336"/>
    </location>
</feature>
<dbReference type="Proteomes" id="UP001363622">
    <property type="component" value="Unassembled WGS sequence"/>
</dbReference>
<evidence type="ECO:0000313" key="3">
    <source>
        <dbReference type="Proteomes" id="UP001363622"/>
    </source>
</evidence>
<feature type="region of interest" description="Disordered" evidence="1">
    <location>
        <begin position="295"/>
        <end position="336"/>
    </location>
</feature>
<feature type="compositionally biased region" description="Basic and acidic residues" evidence="1">
    <location>
        <begin position="51"/>
        <end position="63"/>
    </location>
</feature>
<evidence type="ECO:0000256" key="1">
    <source>
        <dbReference type="SAM" id="MobiDB-lite"/>
    </source>
</evidence>
<reference evidence="2 3" key="1">
    <citation type="submission" date="2024-04" db="EMBL/GenBank/DDBJ databases">
        <title>Phyllosticta paracitricarpa is synonymous to the EU quarantine fungus P. citricarpa based on phylogenomic analyses.</title>
        <authorList>
            <consortium name="Lawrence Berkeley National Laboratory"/>
            <person name="Van Ingen-Buijs V.A."/>
            <person name="Van Westerhoven A.C."/>
            <person name="Haridas S."/>
            <person name="Skiadas P."/>
            <person name="Martin F."/>
            <person name="Groenewald J.Z."/>
            <person name="Crous P.W."/>
            <person name="Seidl M.F."/>
        </authorList>
    </citation>
    <scope>NUCLEOTIDE SEQUENCE [LARGE SCALE GENOMIC DNA]</scope>
    <source>
        <strain evidence="2 3">CBS 123371</strain>
    </source>
</reference>
<feature type="compositionally biased region" description="Basic and acidic residues" evidence="1">
    <location>
        <begin position="295"/>
        <end position="311"/>
    </location>
</feature>
<feature type="region of interest" description="Disordered" evidence="1">
    <location>
        <begin position="148"/>
        <end position="247"/>
    </location>
</feature>
<evidence type="ECO:0000313" key="2">
    <source>
        <dbReference type="EMBL" id="KAK7516537.1"/>
    </source>
</evidence>
<dbReference type="PANTHER" id="PTHR34117">
    <property type="entry name" value="STYLE CELL-CYCLE INHIBITOR 1"/>
    <property type="match status" value="1"/>
</dbReference>
<sequence length="379" mass="43107">MPSHSSAHASRHRTHRSRSRSPHASSHHRHHRTRLLSRSPHRRHRHRSHHDGRIERPSRDDRGKRRSHSRSVAPSKPVSLPFNARTLSKHDYAVYKPMFALCLDIQKQKIVEDMDETEIKGRWKSFVGKWNRGELAEGWYDPSTLQKAIASSSTAEQPGDRGAATRLSDHSHRASPDYGLGRGAAASASSANGQDNGTSNEEESEDEFGPAAMPGQVSTGANRMGPEVPRLEDLELQKESREEEQEARIEALRAERKADLALQKERLEELVPRADPGSRERQLEKKMDKTAALRSFREAKSPGAEEIRESDLMGDDVDTIKARKREEERRKSERELRREEIMRAKAAEREERIAEYRSQEDSTMEMLKALAKQRFGGSG</sequence>
<feature type="compositionally biased region" description="Basic residues" evidence="1">
    <location>
        <begin position="9"/>
        <end position="50"/>
    </location>
</feature>
<dbReference type="EMBL" id="JBBPHU010000006">
    <property type="protein sequence ID" value="KAK7516537.1"/>
    <property type="molecule type" value="Genomic_DNA"/>
</dbReference>
<organism evidence="2 3">
    <name type="scientific">Phyllosticta citriasiana</name>
    <dbReference type="NCBI Taxonomy" id="595635"/>
    <lineage>
        <taxon>Eukaryota</taxon>
        <taxon>Fungi</taxon>
        <taxon>Dikarya</taxon>
        <taxon>Ascomycota</taxon>
        <taxon>Pezizomycotina</taxon>
        <taxon>Dothideomycetes</taxon>
        <taxon>Dothideomycetes incertae sedis</taxon>
        <taxon>Botryosphaeriales</taxon>
        <taxon>Phyllostictaceae</taxon>
        <taxon>Phyllosticta</taxon>
    </lineage>
</organism>